<reference evidence="1 2" key="1">
    <citation type="journal article" date="2014" name="BMC Genomics">
        <title>Comparison of environmental and isolate Sulfobacillus genomes reveals diverse carbon, sulfur, nitrogen, and hydrogen metabolisms.</title>
        <authorList>
            <person name="Justice N.B."/>
            <person name="Norman A."/>
            <person name="Brown C.T."/>
            <person name="Singh A."/>
            <person name="Thomas B.C."/>
            <person name="Banfield J.F."/>
        </authorList>
    </citation>
    <scope>NUCLEOTIDE SEQUENCE [LARGE SCALE GENOMIC DNA]</scope>
    <source>
        <strain evidence="1">AMDSBA4</strain>
    </source>
</reference>
<dbReference type="InterPro" id="IPR029063">
    <property type="entry name" value="SAM-dependent_MTases_sf"/>
</dbReference>
<dbReference type="SUPFAM" id="SSF53335">
    <property type="entry name" value="S-adenosyl-L-methionine-dependent methyltransferases"/>
    <property type="match status" value="1"/>
</dbReference>
<evidence type="ECO:0000313" key="2">
    <source>
        <dbReference type="Proteomes" id="UP000242972"/>
    </source>
</evidence>
<evidence type="ECO:0008006" key="3">
    <source>
        <dbReference type="Google" id="ProtNLM"/>
    </source>
</evidence>
<sequence>MKRILLGIHSPWWKSLGGIEIFASEYVQRMDGIFHLDLLYRDDIRDVKILSFYDKHEGAMAIFPLKQAVVLNRVGTMDDNLYDVYVAILHELKPDVVHILHTMNVGVELIYAAVTLNIPIVYLVADFYPVCPSYNLLDASNTFCEIPETPAICNHCLATKLQLGNGQTPVIQMWRQEHLQAINAVTHLVFLSEDTRIWMLKAYPSLAEKPFSIIPFYFRTPEEGEEVRKESSAGRVDLVVVGYRAIQKGSALLDWLVPELTNRGLTVAFLGSEGSHWDWDDTVRDHCRFLGRYPAQEVVSRMIQLQPRAALLLSPWPETYMRTLDEVWQAGIPAIVLDIGAPAERIQMLGGGLILSRSTPQNWVTLIDHFVTDEAKELPIPNPPETQEYALVNRYVNLYDEVINQPSVMVEPTVPMFLSLIGEVTGQPSDYIARQNFVERVRPGTTVATAWKRSQPQSDDEVTRFYEISDAYLYDLINATQLLERRKWRYRVWEFLSRANLRLAPHLEYGCGIGVDAIFFSRQGMAVHAWDVAGLTGDFARRLATRLQAQVKFGTIGCDPLPNNFYGSATCFEVLEHVPDPLSVLRIIHNALIPDGWLFFTESFNLTGSDFPSHIPGRENWGESLDSVAPDLGFVSRGRLAHRIHIWQAQKT</sequence>
<name>A0A2T2X6Z0_9FIRM</name>
<dbReference type="Proteomes" id="UP000242972">
    <property type="component" value="Unassembled WGS sequence"/>
</dbReference>
<accession>A0A2T2X6Z0</accession>
<proteinExistence type="predicted"/>
<evidence type="ECO:0000313" key="1">
    <source>
        <dbReference type="EMBL" id="PSR30274.1"/>
    </source>
</evidence>
<dbReference type="Gene3D" id="3.40.50.150">
    <property type="entry name" value="Vaccinia Virus protein VP39"/>
    <property type="match status" value="1"/>
</dbReference>
<protein>
    <recommendedName>
        <fullName evidence="3">Glycosyl transferase family 1 domain-containing protein</fullName>
    </recommendedName>
</protein>
<gene>
    <name evidence="1" type="ORF">C7B46_18135</name>
</gene>
<comment type="caution">
    <text evidence="1">The sequence shown here is derived from an EMBL/GenBank/DDBJ whole genome shotgun (WGS) entry which is preliminary data.</text>
</comment>
<dbReference type="AlphaFoldDB" id="A0A2T2X6Z0"/>
<dbReference type="EMBL" id="PXYW01000083">
    <property type="protein sequence ID" value="PSR30274.1"/>
    <property type="molecule type" value="Genomic_DNA"/>
</dbReference>
<dbReference type="Gene3D" id="3.40.50.2000">
    <property type="entry name" value="Glycogen Phosphorylase B"/>
    <property type="match status" value="1"/>
</dbReference>
<dbReference type="Pfam" id="PF13489">
    <property type="entry name" value="Methyltransf_23"/>
    <property type="match status" value="1"/>
</dbReference>
<organism evidence="1 2">
    <name type="scientific">Sulfobacillus benefaciens</name>
    <dbReference type="NCBI Taxonomy" id="453960"/>
    <lineage>
        <taxon>Bacteria</taxon>
        <taxon>Bacillati</taxon>
        <taxon>Bacillota</taxon>
        <taxon>Clostridia</taxon>
        <taxon>Eubacteriales</taxon>
        <taxon>Clostridiales Family XVII. Incertae Sedis</taxon>
        <taxon>Sulfobacillus</taxon>
    </lineage>
</organism>
<dbReference type="SUPFAM" id="SSF53756">
    <property type="entry name" value="UDP-Glycosyltransferase/glycogen phosphorylase"/>
    <property type="match status" value="1"/>
</dbReference>